<keyword evidence="3" id="KW-1185">Reference proteome</keyword>
<proteinExistence type="predicted"/>
<dbReference type="EMBL" id="JACRWE010000002">
    <property type="protein sequence ID" value="MBC5996169.1"/>
    <property type="molecule type" value="Genomic_DNA"/>
</dbReference>
<protein>
    <submittedName>
        <fullName evidence="2">Uncharacterized protein</fullName>
    </submittedName>
</protein>
<keyword evidence="1" id="KW-0472">Membrane</keyword>
<gene>
    <name evidence="2" type="ORF">H8923_05290</name>
</gene>
<dbReference type="Proteomes" id="UP000609849">
    <property type="component" value="Unassembled WGS sequence"/>
</dbReference>
<evidence type="ECO:0000313" key="3">
    <source>
        <dbReference type="Proteomes" id="UP000609849"/>
    </source>
</evidence>
<feature type="transmembrane region" description="Helical" evidence="1">
    <location>
        <begin position="49"/>
        <end position="68"/>
    </location>
</feature>
<reference evidence="2 3" key="1">
    <citation type="submission" date="2020-08" db="EMBL/GenBank/DDBJ databases">
        <authorList>
            <person name="Liu C."/>
            <person name="Sun Q."/>
        </authorList>
    </citation>
    <scope>NUCLEOTIDE SEQUENCE [LARGE SCALE GENOMIC DNA]</scope>
    <source>
        <strain evidence="2 3">NSJ-18</strain>
    </source>
</reference>
<keyword evidence="1" id="KW-1133">Transmembrane helix</keyword>
<feature type="transmembrane region" description="Helical" evidence="1">
    <location>
        <begin position="89"/>
        <end position="111"/>
    </location>
</feature>
<name>A0ABR7JMK7_9FIRM</name>
<keyword evidence="1" id="KW-0812">Transmembrane</keyword>
<accession>A0ABR7JMK7</accession>
<feature type="transmembrane region" description="Helical" evidence="1">
    <location>
        <begin position="117"/>
        <end position="138"/>
    </location>
</feature>
<evidence type="ECO:0000313" key="2">
    <source>
        <dbReference type="EMBL" id="MBC5996169.1"/>
    </source>
</evidence>
<comment type="caution">
    <text evidence="2">The sequence shown here is derived from an EMBL/GenBank/DDBJ whole genome shotgun (WGS) entry which is preliminary data.</text>
</comment>
<sequence length="162" mass="18646">MKSISKVISNLITIAYGVTCMPILVLVAIFFPIMNIIDAFTIISTGYTVYGDYIDLIMAISLLMYISLRFRALRRIYIIFPSLFETLKYLIISGIFTGIGVEVLNWSHIVLTPGRKMFGIGMFILSLVLWRLFVSIYYRKKPLSKIMLESTEKMQNYNEELS</sequence>
<feature type="transmembrane region" description="Helical" evidence="1">
    <location>
        <begin position="12"/>
        <end position="37"/>
    </location>
</feature>
<organism evidence="2 3">
    <name type="scientific">Romboutsia faecis</name>
    <dbReference type="NCBI Taxonomy" id="2764597"/>
    <lineage>
        <taxon>Bacteria</taxon>
        <taxon>Bacillati</taxon>
        <taxon>Bacillota</taxon>
        <taxon>Clostridia</taxon>
        <taxon>Peptostreptococcales</taxon>
        <taxon>Peptostreptococcaceae</taxon>
        <taxon>Romboutsia</taxon>
    </lineage>
</organism>
<evidence type="ECO:0000256" key="1">
    <source>
        <dbReference type="SAM" id="Phobius"/>
    </source>
</evidence>
<dbReference type="RefSeq" id="WP_153924296.1">
    <property type="nucleotide sequence ID" value="NZ_JACRWE010000002.1"/>
</dbReference>